<keyword evidence="3" id="KW-1185">Reference proteome</keyword>
<accession>A0A6L4WYU1</accession>
<reference evidence="2 3" key="1">
    <citation type="submission" date="2019-10" db="EMBL/GenBank/DDBJ databases">
        <title>Characterization of the phylogenetic diversity of two novel species belonging to the genus Bifidobacterium: Bifidobacterium cebidarum sp. nov. and Bifidobacterium leontopitheci sp. nov.</title>
        <authorList>
            <person name="Lugli G.A."/>
            <person name="Duranti S."/>
            <person name="Milani C."/>
            <person name="Turroni F."/>
            <person name="Ventura M."/>
        </authorList>
    </citation>
    <scope>NUCLEOTIDE SEQUENCE [LARGE SCALE GENOMIC DNA]</scope>
    <source>
        <strain evidence="2 3">DSM 100688</strain>
    </source>
</reference>
<proteinExistence type="predicted"/>
<feature type="transmembrane region" description="Helical" evidence="1">
    <location>
        <begin position="61"/>
        <end position="82"/>
    </location>
</feature>
<dbReference type="AlphaFoldDB" id="A0A6L4WYU1"/>
<sequence length="134" mass="14617">MNVDEVTTSKRMAARILWWVGLVCQLPTAWCWIDDRTVSNVFSGLPLSCDLTQPNCDTMTGIWRLLLLAVTGYEVWIAAAVLRMLATSAQDTQGGNSTPLPLRIAVVIVTIGMIGITLPVVGVMLLTVMLDLGW</sequence>
<protein>
    <submittedName>
        <fullName evidence="2">Uncharacterized protein</fullName>
    </submittedName>
</protein>
<evidence type="ECO:0000256" key="1">
    <source>
        <dbReference type="SAM" id="Phobius"/>
    </source>
</evidence>
<gene>
    <name evidence="2" type="ORF">DSM100688_2109</name>
</gene>
<evidence type="ECO:0000313" key="2">
    <source>
        <dbReference type="EMBL" id="KAB8286853.1"/>
    </source>
</evidence>
<keyword evidence="1" id="KW-0812">Transmembrane</keyword>
<evidence type="ECO:0000313" key="3">
    <source>
        <dbReference type="Proteomes" id="UP000482084"/>
    </source>
</evidence>
<keyword evidence="1" id="KW-1133">Transmembrane helix</keyword>
<organism evidence="2 3">
    <name type="scientific">Bifidobacterium ramosum</name>
    <dbReference type="NCBI Taxonomy" id="1798158"/>
    <lineage>
        <taxon>Bacteria</taxon>
        <taxon>Bacillati</taxon>
        <taxon>Actinomycetota</taxon>
        <taxon>Actinomycetes</taxon>
        <taxon>Bifidobacteriales</taxon>
        <taxon>Bifidobacteriaceae</taxon>
        <taxon>Bifidobacterium</taxon>
    </lineage>
</organism>
<feature type="transmembrane region" description="Helical" evidence="1">
    <location>
        <begin position="102"/>
        <end position="130"/>
    </location>
</feature>
<dbReference type="EMBL" id="WBSM01000014">
    <property type="protein sequence ID" value="KAB8286853.1"/>
    <property type="molecule type" value="Genomic_DNA"/>
</dbReference>
<dbReference type="Proteomes" id="UP000482084">
    <property type="component" value="Unassembled WGS sequence"/>
</dbReference>
<comment type="caution">
    <text evidence="2">The sequence shown here is derived from an EMBL/GenBank/DDBJ whole genome shotgun (WGS) entry which is preliminary data.</text>
</comment>
<keyword evidence="1" id="KW-0472">Membrane</keyword>
<name>A0A6L4WYU1_9BIFI</name>